<evidence type="ECO:0000313" key="4">
    <source>
        <dbReference type="Proteomes" id="UP001205612"/>
    </source>
</evidence>
<dbReference type="PANTHER" id="PTHR22946">
    <property type="entry name" value="DIENELACTONE HYDROLASE DOMAIN-CONTAINING PROTEIN-RELATED"/>
    <property type="match status" value="1"/>
</dbReference>
<accession>A0ABT2AYV7</accession>
<protein>
    <submittedName>
        <fullName evidence="3">Alpha/beta fold hydrolase</fullName>
    </submittedName>
</protein>
<dbReference type="Proteomes" id="UP001205612">
    <property type="component" value="Unassembled WGS sequence"/>
</dbReference>
<feature type="domain" description="Serine aminopeptidase S33" evidence="2">
    <location>
        <begin position="146"/>
        <end position="257"/>
    </location>
</feature>
<evidence type="ECO:0000259" key="2">
    <source>
        <dbReference type="Pfam" id="PF12146"/>
    </source>
</evidence>
<sequence>MSEPLWRKAAAAHKRAMPWQRLIGNGMDHADATALYTVVDTGTDWADAAAALGADNTRRARTALAAGHRHSALGWFRRASACYRFGQVPLPDSDPRKRAMYRQLIDTYGAAGALADPPLEHVALPHRGGTLTAWLHRPAGVRRPPTVLLFGGFDGWREEYDTAARELVRRGLAVLLLDGPGQGETRLFGGLHMRPDDPDDVVAALGRFVTYAREHPLLGDRVGVWGNSFGGYLAARTAARDPRVDAVCVTGGTDRPAELLDRYPRFASKVQLLYGTREPAPAVAALRRLVLSPGLLSQLACPLLVLHGTPDRVFLVDSARRLHDHAGSADRTLVEWPDGDHCLYNHTYEKHTLAGDWFADRLGIPKNGTAA</sequence>
<dbReference type="GO" id="GO:0016787">
    <property type="term" value="F:hydrolase activity"/>
    <property type="evidence" value="ECO:0007669"/>
    <property type="project" value="UniProtKB-KW"/>
</dbReference>
<dbReference type="Gene3D" id="1.20.1440.110">
    <property type="entry name" value="acylaminoacyl peptidase"/>
    <property type="match status" value="1"/>
</dbReference>
<dbReference type="Gene3D" id="3.40.50.1820">
    <property type="entry name" value="alpha/beta hydrolase"/>
    <property type="match status" value="1"/>
</dbReference>
<keyword evidence="4" id="KW-1185">Reference proteome</keyword>
<reference evidence="3 4" key="1">
    <citation type="submission" date="2022-08" db="EMBL/GenBank/DDBJ databases">
        <authorList>
            <person name="Somphong A."/>
            <person name="Phongsopitanun W."/>
        </authorList>
    </citation>
    <scope>NUCLEOTIDE SEQUENCE [LARGE SCALE GENOMIC DNA]</scope>
    <source>
        <strain evidence="3 4">LP11</strain>
    </source>
</reference>
<dbReference type="InterPro" id="IPR022742">
    <property type="entry name" value="Hydrolase_4"/>
</dbReference>
<organism evidence="3 4">
    <name type="scientific">Streptomyces pyxinicus</name>
    <dbReference type="NCBI Taxonomy" id="2970331"/>
    <lineage>
        <taxon>Bacteria</taxon>
        <taxon>Bacillati</taxon>
        <taxon>Actinomycetota</taxon>
        <taxon>Actinomycetes</taxon>
        <taxon>Kitasatosporales</taxon>
        <taxon>Streptomycetaceae</taxon>
        <taxon>Streptomyces</taxon>
    </lineage>
</organism>
<evidence type="ECO:0000256" key="1">
    <source>
        <dbReference type="ARBA" id="ARBA00008645"/>
    </source>
</evidence>
<dbReference type="RefSeq" id="WP_258777811.1">
    <property type="nucleotide sequence ID" value="NZ_JANUGP010000005.1"/>
</dbReference>
<proteinExistence type="inferred from homology"/>
<evidence type="ECO:0000313" key="3">
    <source>
        <dbReference type="EMBL" id="MCS0601431.1"/>
    </source>
</evidence>
<comment type="caution">
    <text evidence="3">The sequence shown here is derived from an EMBL/GenBank/DDBJ whole genome shotgun (WGS) entry which is preliminary data.</text>
</comment>
<dbReference type="InterPro" id="IPR029058">
    <property type="entry name" value="AB_hydrolase_fold"/>
</dbReference>
<name>A0ABT2AYV7_9ACTN</name>
<comment type="similarity">
    <text evidence="1">Belongs to the AB hydrolase superfamily.</text>
</comment>
<gene>
    <name evidence="3" type="ORF">NX794_09345</name>
</gene>
<dbReference type="PANTHER" id="PTHR22946:SF12">
    <property type="entry name" value="CONIDIAL PIGMENT BIOSYNTHESIS PROTEIN AYG1 (AFU_ORTHOLOGUE AFUA_2G17550)"/>
    <property type="match status" value="1"/>
</dbReference>
<dbReference type="SUPFAM" id="SSF53474">
    <property type="entry name" value="alpha/beta-Hydrolases"/>
    <property type="match status" value="1"/>
</dbReference>
<dbReference type="InterPro" id="IPR050261">
    <property type="entry name" value="FrsA_esterase"/>
</dbReference>
<dbReference type="Pfam" id="PF12146">
    <property type="entry name" value="Hydrolase_4"/>
    <property type="match status" value="1"/>
</dbReference>
<keyword evidence="3" id="KW-0378">Hydrolase</keyword>
<dbReference type="EMBL" id="JANUGP010000005">
    <property type="protein sequence ID" value="MCS0601431.1"/>
    <property type="molecule type" value="Genomic_DNA"/>
</dbReference>